<dbReference type="Ensembl" id="ENSFHET00000002544.1">
    <property type="protein sequence ID" value="ENSFHEP00000008194.1"/>
    <property type="gene ID" value="ENSFHEG00000009399.1"/>
</dbReference>
<reference evidence="5" key="1">
    <citation type="submission" date="2025-08" db="UniProtKB">
        <authorList>
            <consortium name="Ensembl"/>
        </authorList>
    </citation>
    <scope>IDENTIFICATION</scope>
</reference>
<dbReference type="InterPro" id="IPR055356">
    <property type="entry name" value="ZP-N"/>
</dbReference>
<keyword evidence="2" id="KW-1015">Disulfide bond</keyword>
<feature type="region of interest" description="Disordered" evidence="3">
    <location>
        <begin position="277"/>
        <end position="296"/>
    </location>
</feature>
<dbReference type="InterPro" id="IPR042235">
    <property type="entry name" value="ZP-C_dom"/>
</dbReference>
<feature type="domain" description="ZP" evidence="4">
    <location>
        <begin position="48"/>
        <end position="342"/>
    </location>
</feature>
<dbReference type="InterPro" id="IPR000742">
    <property type="entry name" value="EGF"/>
</dbReference>
<evidence type="ECO:0000313" key="6">
    <source>
        <dbReference type="Proteomes" id="UP000265000"/>
    </source>
</evidence>
<dbReference type="STRING" id="8078.ENSFHEP00000008194"/>
<dbReference type="AlphaFoldDB" id="A0A3Q2P746"/>
<dbReference type="PANTHER" id="PTHR14002">
    <property type="entry name" value="ENDOGLIN/TGF-BETA RECEPTOR TYPE III"/>
    <property type="match status" value="1"/>
</dbReference>
<dbReference type="Pfam" id="PF00100">
    <property type="entry name" value="Zona_pellucida"/>
    <property type="match status" value="1"/>
</dbReference>
<dbReference type="PROSITE" id="PS01186">
    <property type="entry name" value="EGF_2"/>
    <property type="match status" value="1"/>
</dbReference>
<feature type="region of interest" description="Disordered" evidence="3">
    <location>
        <begin position="337"/>
        <end position="412"/>
    </location>
</feature>
<protein>
    <submittedName>
        <fullName evidence="5">Uromodulin-like</fullName>
    </submittedName>
</protein>
<evidence type="ECO:0000256" key="1">
    <source>
        <dbReference type="ARBA" id="ARBA00022729"/>
    </source>
</evidence>
<feature type="compositionally biased region" description="Basic residues" evidence="3">
    <location>
        <begin position="368"/>
        <end position="377"/>
    </location>
</feature>
<dbReference type="Proteomes" id="UP000265000">
    <property type="component" value="Unplaced"/>
</dbReference>
<sequence length="486" mass="54029">MRFCAGTCSVDKCTDPTRCVLSEDQKSCKCAAGFYSSRCDRSAQIKVMCGRDYMSIRATEDFFLYHKVALEALRLPNASCHARREVIGQTAYFMFRVSKEKYLACGGKPLRKNTTHLLYSLAVQTEPQVTGNIIRDPLVKMDFTCIYPYVRRVSLPFPVRPISSETVLQIGEMDATIQMLLYADHTFAKAYAATPTIELRDKVYVEVAVTEPADYFLLRVNDCWATQSPQPNSTGLLHSLIRNGSEHTGRFCCSVLRTGSVSQRLLFSPQLCGRPHRLLPRPGRGAARKQRGERGGPLQLRHVPLHLGSAGALPALQRAALRAGRPAVLHAELQCNQQEGSSEGISQPGPAVLRTNQDRDAGPGPVQHPHHRGASRGRRLDSVLLPHRPHQCGQGRQQEDHETRSPLTAGGLNRTLSGALQMFQLPLNTQNTLKVYIFSGFSQRFTPSHQKLLLIIKMAKNNRSASFYCQRDGGTSEESLCRNKDS</sequence>
<dbReference type="GeneTree" id="ENSGT00940000167365"/>
<dbReference type="PANTHER" id="PTHR14002:SF53">
    <property type="entry name" value="UROMODULIN"/>
    <property type="match status" value="1"/>
</dbReference>
<name>A0A3Q2P746_FUNHE</name>
<dbReference type="Pfam" id="PF23344">
    <property type="entry name" value="ZP-N"/>
    <property type="match status" value="1"/>
</dbReference>
<organism evidence="5 6">
    <name type="scientific">Fundulus heteroclitus</name>
    <name type="common">Killifish</name>
    <name type="synonym">Mummichog</name>
    <dbReference type="NCBI Taxonomy" id="8078"/>
    <lineage>
        <taxon>Eukaryota</taxon>
        <taxon>Metazoa</taxon>
        <taxon>Chordata</taxon>
        <taxon>Craniata</taxon>
        <taxon>Vertebrata</taxon>
        <taxon>Euteleostomi</taxon>
        <taxon>Actinopterygii</taxon>
        <taxon>Neopterygii</taxon>
        <taxon>Teleostei</taxon>
        <taxon>Neoteleostei</taxon>
        <taxon>Acanthomorphata</taxon>
        <taxon>Ovalentaria</taxon>
        <taxon>Atherinomorphae</taxon>
        <taxon>Cyprinodontiformes</taxon>
        <taxon>Fundulidae</taxon>
        <taxon>Fundulus</taxon>
    </lineage>
</organism>
<evidence type="ECO:0000256" key="3">
    <source>
        <dbReference type="SAM" id="MobiDB-lite"/>
    </source>
</evidence>
<dbReference type="PROSITE" id="PS51034">
    <property type="entry name" value="ZP_2"/>
    <property type="match status" value="1"/>
</dbReference>
<dbReference type="Gene3D" id="2.60.40.4100">
    <property type="entry name" value="Zona pellucida, ZP-C domain"/>
    <property type="match status" value="1"/>
</dbReference>
<dbReference type="InterPro" id="IPR001507">
    <property type="entry name" value="ZP_dom"/>
</dbReference>
<proteinExistence type="predicted"/>
<accession>A0A3Q2P746</accession>
<keyword evidence="1" id="KW-0732">Signal</keyword>
<evidence type="ECO:0000259" key="4">
    <source>
        <dbReference type="PROSITE" id="PS51034"/>
    </source>
</evidence>
<reference evidence="5" key="2">
    <citation type="submission" date="2025-09" db="UniProtKB">
        <authorList>
            <consortium name="Ensembl"/>
        </authorList>
    </citation>
    <scope>IDENTIFICATION</scope>
</reference>
<dbReference type="Gene3D" id="2.60.40.3210">
    <property type="entry name" value="Zona pellucida, ZP-N domain"/>
    <property type="match status" value="1"/>
</dbReference>
<dbReference type="SMART" id="SM00241">
    <property type="entry name" value="ZP"/>
    <property type="match status" value="1"/>
</dbReference>
<evidence type="ECO:0000313" key="5">
    <source>
        <dbReference type="Ensembl" id="ENSFHEP00000008194.1"/>
    </source>
</evidence>
<evidence type="ECO:0000256" key="2">
    <source>
        <dbReference type="ARBA" id="ARBA00023157"/>
    </source>
</evidence>
<dbReference type="InterPro" id="IPR055355">
    <property type="entry name" value="ZP-C"/>
</dbReference>
<keyword evidence="6" id="KW-1185">Reference proteome</keyword>